<gene>
    <name evidence="6" type="primary">GCN1L1</name>
    <name evidence="6" type="ORF">T01_11313</name>
</gene>
<dbReference type="Pfam" id="PF25801">
    <property type="entry name" value="HEAT_GCN1_C_2"/>
    <property type="match status" value="1"/>
</dbReference>
<evidence type="ECO:0000256" key="3">
    <source>
        <dbReference type="PROSITE-ProRule" id="PRU00103"/>
    </source>
</evidence>
<dbReference type="Pfam" id="PF24984">
    <property type="entry name" value="HEAT_EF3_GNC1"/>
    <property type="match status" value="1"/>
</dbReference>
<feature type="repeat" description="HEAT" evidence="3">
    <location>
        <begin position="1618"/>
        <end position="1654"/>
    </location>
</feature>
<keyword evidence="7" id="KW-1185">Reference proteome</keyword>
<dbReference type="Pfam" id="PF24987">
    <property type="entry name" value="HEAT_EF3_N"/>
    <property type="match status" value="2"/>
</dbReference>
<dbReference type="SUPFAM" id="SSF48371">
    <property type="entry name" value="ARM repeat"/>
    <property type="match status" value="4"/>
</dbReference>
<dbReference type="InterPro" id="IPR021133">
    <property type="entry name" value="HEAT_type_2"/>
</dbReference>
<feature type="compositionally biased region" description="Basic and acidic residues" evidence="4">
    <location>
        <begin position="807"/>
        <end position="829"/>
    </location>
</feature>
<dbReference type="Pfam" id="PF24993">
    <property type="entry name" value="GNC1_N"/>
    <property type="match status" value="1"/>
</dbReference>
<dbReference type="GO" id="GO:0006417">
    <property type="term" value="P:regulation of translation"/>
    <property type="evidence" value="ECO:0007669"/>
    <property type="project" value="TreeGrafter"/>
</dbReference>
<dbReference type="Pfam" id="PF23271">
    <property type="entry name" value="HEAT_GCN1"/>
    <property type="match status" value="1"/>
</dbReference>
<dbReference type="Proteomes" id="UP000054776">
    <property type="component" value="Unassembled WGS sequence"/>
</dbReference>
<feature type="repeat" description="HEAT" evidence="3">
    <location>
        <begin position="2007"/>
        <end position="2042"/>
    </location>
</feature>
<dbReference type="GO" id="GO:0019887">
    <property type="term" value="F:protein kinase regulator activity"/>
    <property type="evidence" value="ECO:0007669"/>
    <property type="project" value="TreeGrafter"/>
</dbReference>
<organism evidence="6 7">
    <name type="scientific">Trichinella spiralis</name>
    <name type="common">Trichina worm</name>
    <dbReference type="NCBI Taxonomy" id="6334"/>
    <lineage>
        <taxon>Eukaryota</taxon>
        <taxon>Metazoa</taxon>
        <taxon>Ecdysozoa</taxon>
        <taxon>Nematoda</taxon>
        <taxon>Enoplea</taxon>
        <taxon>Dorylaimia</taxon>
        <taxon>Trichinellida</taxon>
        <taxon>Trichinellidae</taxon>
        <taxon>Trichinella</taxon>
    </lineage>
</organism>
<dbReference type="PROSITE" id="PS50077">
    <property type="entry name" value="HEAT_REPEAT"/>
    <property type="match status" value="4"/>
</dbReference>
<accession>A0A0V1BYI4</accession>
<dbReference type="OrthoDB" id="5148094at2759"/>
<feature type="repeat" description="HEAT" evidence="3">
    <location>
        <begin position="1660"/>
        <end position="1698"/>
    </location>
</feature>
<feature type="repeat" description="HEAT" evidence="3">
    <location>
        <begin position="1542"/>
        <end position="1579"/>
    </location>
</feature>
<evidence type="ECO:0000313" key="6">
    <source>
        <dbReference type="EMBL" id="KRY42117.1"/>
    </source>
</evidence>
<dbReference type="PANTHER" id="PTHR23346:SF7">
    <property type="entry name" value="STALLED RIBOSOME SENSOR GCN1"/>
    <property type="match status" value="1"/>
</dbReference>
<evidence type="ECO:0000259" key="5">
    <source>
        <dbReference type="SMART" id="SM01349"/>
    </source>
</evidence>
<dbReference type="InterPro" id="IPR034085">
    <property type="entry name" value="TOG"/>
</dbReference>
<evidence type="ECO:0000313" key="7">
    <source>
        <dbReference type="Proteomes" id="UP000054776"/>
    </source>
</evidence>
<name>A0A0V1BYI4_TRISP</name>
<dbReference type="STRING" id="6334.A0A0V1BYI4"/>
<dbReference type="EMBL" id="JYDH01000005">
    <property type="protein sequence ID" value="KRY42117.1"/>
    <property type="molecule type" value="Genomic_DNA"/>
</dbReference>
<dbReference type="InterPro" id="IPR057546">
    <property type="entry name" value="HEAT_GCN1"/>
</dbReference>
<dbReference type="Gene3D" id="1.25.10.10">
    <property type="entry name" value="Leucine-rich Repeat Variant"/>
    <property type="match status" value="6"/>
</dbReference>
<sequence>MHASRRLMFYTIPLENLCNHNPKSKFTINLMITVKTSLLSIFITVTRCSMPTAHKNNAKTMAHKTGNVINSEIVSLKSSFQLMHYDQYEALLSRAIFSDRKDVKFNTIQALSQILKGRQVNVFRYVTRVITQLMEPFTQNPNNSIRHAAITALHILKVVFPTKKNIISTESHQHFLKYLKSIGICCYLIITCGDGRLYRSALRKILYMMKRSSIPTNIFVKGITAESEVDLSLVFVMLYDLRFETEFRGWMENALSGYVRIVLQVPDGAEIEVLNCWKSVMSKVTLPEFEMYLLPQLIHGMKKHIRSTTKAYAYLFDQLNIDLSAFIYDLLPSLIHYICSKDELMKQYSISAVSALVKRFEKTEAKQTALSQVLGLITDRPPIANTIDGKLAVLECVRKSSESLPEDSKEYFWGVILRLIGLIRTEVHDEVQKQCLKAISKWTSDSWNLSLPNELLQLFEDYGKRWNTAANSLSYMECICSCYTKRGFKKNSKLAGLLVKIIEGNAKLTNQPKRVLEAAYACKVLLHHVSLKSDTEMTKVLQWIKEKHEFTSNKWWSSNDFDTWMTVMSCIELVIVQSFDEISKRSLDEYCRAFLCLLTHSDYKIRRNAEECLHRLYDKPIGPSLAVQLLKTFSNTSSSEMFVHHVTEKQDSMAVDSSGENRKSRILASVVVKLCGRNFDPSTQIINQALICLSRPDILEVAPKFWDSILKFYNFTPIDYIREHHVELCALALRAEQKYATEIGKQIFTRCDMNVFRDLLHKSAEMALDETVIQASIKAIEKSQTSSVGEEASQFCKSSSGKQTKKATKESLSKVESKKSSQSKQERKVGLSKQVEGKQVNNDHGADLEKLITNSVHGLDLIRAAIESNSPHLSRNVQKIVETLLKMLQCEPLSSKAVDCWLSLVTRMFPKSENILALRCAYATLRLLNCCAPLDKQWTEESAISQGRGVVEKLHAAVFCGSEDDDYDSLLDTTESYAALPLATSVFAVGFPLVKQMILVMLHEEKEEDFICSMLSFIEVQVGKKAYKCQVFEEENLPASEIFELICDNVCTANSFKVRQLGASCLYNTVEQLAEASCLQDVSAAVVKMIQLVLDKMFTTIDYAVKEIFLESLQIALRIVEIDSLSNEILTKLYTLKFDMNESVASLANTIWESNRMELHPDSLHVFTEMLNNPNDEIRAVVATAICNAMKSGVYPLAVLLDHLNEIYDQLTDKASSMTDNFGRAIDDELLHTVLHLKMGIASTFFRSSSLIKESDLPLLLNAISAEALNDNFGEVRFAMLNAAIEAVKLHGKNHINFIFEKIENLLNCPNDAAHDPLRVAAVILSGSVAQHLDKNDAKVQMVFVRLIENLSIPSQEVQEAIASCIPPLVPSVLKEAPNVIRNLLQLLFSDANYGERRGAAYGIAGLVKGMGILSLKQLHIVSELRDAIADKGSASRREGAVICLEVLSTILGKVFEPYMLLLTSNLLFCLGDVDRHVRQAANDCAEIWMKNLTPYTMNMLLPGILNSLNVDSWRTKCGSIDMLRAMAYCAPKQLSISLPQIVPNLVELLFDTHERVQQSALQALRAVAKVIKNPEILNISDSLLVALENPEKTENCLKQLVHTRFMHYIDAASLALVMPVLTRAFEDRSSETRRMAALVMGNIYRLSGNEEVNLYLESILPGVKKNLFDPVPEVRSVTARAMGLMVQAAGKEKFVDLLEWLRGMVVCKSSGINREGAAQGLSEVIGAIGEDYLEVIMPQLFDVSVSPGAEAHVRDGFMNLFVYLPVVFGNRFLPYLDTVISIILQALADESEFLRESALRAGKRIVHLYSETATTKLLPSLEEGIYDSNWRIRLSSLQLLGELLFKIIGVSGKMTTVGYEEETFGTVSSFQSIRQKLGSDHSDRIFSGIYITRFDELTSVRNMASHIWKVVVVNTVQTLSQIMSTLFLQLLSCIGSSCIGKQKMASSCMGSLVGTVGDRIFYDIVPLLEGDFSNEGAEQRHGVCLALSQIIQSTNREIVASYAQRLFPTVLRAMCDEVPGVRTAASEAFVALYLSTGPKIVPFLSRPLMENMSNPSTRSYFLDSLQQVMSTRGRVLLVHFMPNLCSMPSNSEAMGKLFSQAPDILAQYLHQVLKAMFTSLMISHGHNTLDITLEHFSLIVGAMNSRMSMNQAFIFVREKFKTRDEKKCYIAAMMFSALCSHAQLPVSEFGDEMIACGLNFYKLDNENILRIIGNSIGQCFRQLDSDQLVELLPSLGRPLSSLIGEMESDNCSSPVPGLCHELTVSPIVSMLRSCLIEGGSEVRRQLCVNLLFKLIGACSESSLHPSAVMLVGAMIRILGERHANSIRTPLLRSLLALLVKIPSVMKCFAPQLQNLFLRLLNEQSSYSIRLTAAQGFGELSKLAERRNVILQSLLNSLKTVEQPALKEAHLIGIRCVLLSATDVQLDEEILQKIRHAVLMKVVSGDENHRVACASLLSVLLCHFSSDLELSFTLNKMTSFHNYQQASDDENHFTGTLIMLILKIDAKKLLDQFCKSTYNFLLLLIGSSSITLMDTGLRAITYLLIYQMKNGLEQDDVVVNGLLYALKHDNSDIRKTCANLISYISHEVAEIPLMLFKAFVMAMLSTIKDKNSAVRCASEACLVHLLGVQEDGTTKFMDRLVGLDGYQQQSLKNTDATRKVGNPSTVLIILINWIYARNIFDEKSPRLFIVNKSLLKV</sequence>
<dbReference type="FunCoup" id="A0A0V1BYI4">
    <property type="interactions" value="1678"/>
</dbReference>
<dbReference type="InterPro" id="IPR016024">
    <property type="entry name" value="ARM-type_fold"/>
</dbReference>
<evidence type="ECO:0000256" key="2">
    <source>
        <dbReference type="ARBA" id="ARBA00022737"/>
    </source>
</evidence>
<dbReference type="GO" id="GO:0000226">
    <property type="term" value="P:microtubule cytoskeleton organization"/>
    <property type="evidence" value="ECO:0007669"/>
    <property type="project" value="UniProtKB-ARBA"/>
</dbReference>
<feature type="domain" description="TOG" evidence="5">
    <location>
        <begin position="1367"/>
        <end position="1600"/>
    </location>
</feature>
<dbReference type="GO" id="GO:0034198">
    <property type="term" value="P:cellular response to amino acid starvation"/>
    <property type="evidence" value="ECO:0007669"/>
    <property type="project" value="TreeGrafter"/>
</dbReference>
<comment type="caution">
    <text evidence="6">The sequence shown here is derived from an EMBL/GenBank/DDBJ whole genome shotgun (WGS) entry which is preliminary data.</text>
</comment>
<proteinExistence type="inferred from homology"/>
<dbReference type="InParanoid" id="A0A0V1BYI4"/>
<dbReference type="PANTHER" id="PTHR23346">
    <property type="entry name" value="TRANSLATIONAL ACTIVATOR GCN1-RELATED"/>
    <property type="match status" value="1"/>
</dbReference>
<dbReference type="GO" id="GO:0005829">
    <property type="term" value="C:cytosol"/>
    <property type="evidence" value="ECO:0007669"/>
    <property type="project" value="TreeGrafter"/>
</dbReference>
<dbReference type="SMART" id="SM01349">
    <property type="entry name" value="TOG"/>
    <property type="match status" value="1"/>
</dbReference>
<comment type="similarity">
    <text evidence="1">Belongs to the GCN1 family.</text>
</comment>
<evidence type="ECO:0000256" key="4">
    <source>
        <dbReference type="SAM" id="MobiDB-lite"/>
    </source>
</evidence>
<evidence type="ECO:0000256" key="1">
    <source>
        <dbReference type="ARBA" id="ARBA00007366"/>
    </source>
</evidence>
<protein>
    <submittedName>
        <fullName evidence="6">Translational activator GCN1</fullName>
    </submittedName>
</protein>
<dbReference type="InterPro" id="IPR011989">
    <property type="entry name" value="ARM-like"/>
</dbReference>
<feature type="region of interest" description="Disordered" evidence="4">
    <location>
        <begin position="806"/>
        <end position="836"/>
    </location>
</feature>
<keyword evidence="2" id="KW-0677">Repeat</keyword>
<dbReference type="InterPro" id="IPR056810">
    <property type="entry name" value="GNC1-like_N"/>
</dbReference>
<reference evidence="6 7" key="1">
    <citation type="submission" date="2015-01" db="EMBL/GenBank/DDBJ databases">
        <title>Evolution of Trichinella species and genotypes.</title>
        <authorList>
            <person name="Korhonen P.K."/>
            <person name="Edoardo P."/>
            <person name="Giuseppe L.R."/>
            <person name="Gasser R.B."/>
        </authorList>
    </citation>
    <scope>NUCLEOTIDE SEQUENCE [LARGE SCALE GENOMIC DNA]</scope>
    <source>
        <strain evidence="6">ISS3</strain>
    </source>
</reference>